<gene>
    <name evidence="1" type="ORF">JIN82_12380</name>
</gene>
<sequence>MRLKKLFIYVGSLLLTQVSLSAEKIEAELTYLKEIKAKLSLEIYEHPVHLLWSEVEEDPDGKSERWIGAMQAARFPLAKPNIDFDKWLSFHAPDTYDSNEKAHEIFTKTKELFPSPQVYKENSRNKSLADIYCVGEVSFKGEGGNGSHQLVVLYQSADDYKASPLKTGVRASIFIELEGKVLNSRLLPPSFDGTYLPLNDVQKLQALLNSGFVVSDGSGGLVIVDVAEDSVLRTSFAER</sequence>
<evidence type="ECO:0000313" key="2">
    <source>
        <dbReference type="Proteomes" id="UP000624703"/>
    </source>
</evidence>
<dbReference type="RefSeq" id="WP_200311964.1">
    <property type="nucleotide sequence ID" value="NZ_JAENIM010000042.1"/>
</dbReference>
<name>A0A8J7MDQ6_9BACT</name>
<dbReference type="AlphaFoldDB" id="A0A8J7MDQ6"/>
<reference evidence="1" key="1">
    <citation type="submission" date="2021-01" db="EMBL/GenBank/DDBJ databases">
        <title>Modified the classification status of verrucomicrobia.</title>
        <authorList>
            <person name="Feng X."/>
        </authorList>
    </citation>
    <scope>NUCLEOTIDE SEQUENCE</scope>
    <source>
        <strain evidence="1">_KCTC 22039</strain>
    </source>
</reference>
<accession>A0A8J7MDQ6</accession>
<dbReference type="Proteomes" id="UP000624703">
    <property type="component" value="Unassembled WGS sequence"/>
</dbReference>
<comment type="caution">
    <text evidence="1">The sequence shown here is derived from an EMBL/GenBank/DDBJ whole genome shotgun (WGS) entry which is preliminary data.</text>
</comment>
<proteinExistence type="predicted"/>
<protein>
    <submittedName>
        <fullName evidence="1">Uncharacterized protein</fullName>
    </submittedName>
</protein>
<organism evidence="1 2">
    <name type="scientific">Persicirhabdus sediminis</name>
    <dbReference type="NCBI Taxonomy" id="454144"/>
    <lineage>
        <taxon>Bacteria</taxon>
        <taxon>Pseudomonadati</taxon>
        <taxon>Verrucomicrobiota</taxon>
        <taxon>Verrucomicrobiia</taxon>
        <taxon>Verrucomicrobiales</taxon>
        <taxon>Verrucomicrobiaceae</taxon>
        <taxon>Persicirhabdus</taxon>
    </lineage>
</organism>
<dbReference type="EMBL" id="JAENIM010000042">
    <property type="protein sequence ID" value="MBK1791949.1"/>
    <property type="molecule type" value="Genomic_DNA"/>
</dbReference>
<keyword evidence="2" id="KW-1185">Reference proteome</keyword>
<evidence type="ECO:0000313" key="1">
    <source>
        <dbReference type="EMBL" id="MBK1791949.1"/>
    </source>
</evidence>